<gene>
    <name evidence="2" type="ORF">HETIRDRAFT_476866</name>
</gene>
<dbReference type="GeneID" id="20677717"/>
<sequence>MYARTTALQSLLRLSAARAHVRKLHIFHAESVETMPGQASIISQVMGDETASCGAPALRSSWLQHLQLFSKESRSRIQSIARSIYYKGPGGNLHKTFRFFPAYHRVVYTMGAHSLATFQWLYRTRDIEEALFWFREGLRWLPESHPGRLLFLYGIASALVQRFLEFGFVQDVDQAVQIYQELRMSTRNGVFFDVSFLDVRLFGIYLSPKHKGPSRFMLEYLLAHAVYNRFCRTKNPNDLQLFHDLRKEVVGNFDAQAGELPPMHLPRVACIFRYSYQETAALKDLDRARDALQRVLLLPSPVQNPNIRQRYSTVYHASVRLRVSALLELNICSRLRWRSTTALADLDGGIAHLRECQRILDPVLLDLWSVKHRARFLCHVYLAMTLSLRFQQTGEGTCLQEAIESIDAITPSSWSRLGLEQIISAKELVELLHNHSAVRSAFSEAQRDRLMKFCLHMIYILRSSYQGLGNASRLEVLKQVKELSNSVAQLALAFKMPMICLQSLEWGRALFWQQTLRLRGPFDHLPRYLSSRLQRTSAKLVTSVTTSDMHADSVDKELPLQRLLSARFNMFVDAARRLEGFGDFLNPTLSSQPYRHNIACKSPIVILIPGRPCHAALITGASTEPRQVVFPDITDAVLEEWVTEIVMGNVRAAASDARHIARRLRRQAKQRQSLAEIWLGIVEPVMRELGLEKAQGRDRPRIWWCPTGKFSFLPLHAAGIFSCPTAESLSDYAVSSYTPTIDILVQARKTWSTTPSLSSTAQVLLAAAPAAPGQARLPYALDEVTAIARTLPGDSLLQTGSTIGSSTVRDVTDLLARATIVHLACHGRQDPDSPLSSGFFLTDGKLTISQMMQLKAPSAYFAFLSACESAAGDRVQPDETVHLAAAMMFMGFKSVVGTLWSMKDADGPHIAKAVYSALFKDGKFNPDPDDIPYALDEAVRELRDRGSPAAHWATYIHIGI</sequence>
<protein>
    <recommendedName>
        <fullName evidence="1">CHAT domain-containing protein</fullName>
    </recommendedName>
</protein>
<dbReference type="InParanoid" id="W4K7L7"/>
<proteinExistence type="predicted"/>
<accession>W4K7L7</accession>
<name>W4K7L7_HETIT</name>
<feature type="domain" description="CHAT" evidence="1">
    <location>
        <begin position="674"/>
        <end position="959"/>
    </location>
</feature>
<dbReference type="RefSeq" id="XP_009547751.1">
    <property type="nucleotide sequence ID" value="XM_009549456.1"/>
</dbReference>
<dbReference type="OrthoDB" id="9991317at2759"/>
<dbReference type="HOGENOM" id="CLU_001305_5_1_1"/>
<dbReference type="KEGG" id="hir:HETIRDRAFT_476866"/>
<dbReference type="InterPro" id="IPR024983">
    <property type="entry name" value="CHAT_dom"/>
</dbReference>
<dbReference type="Pfam" id="PF12770">
    <property type="entry name" value="CHAT"/>
    <property type="match status" value="1"/>
</dbReference>
<dbReference type="Proteomes" id="UP000030671">
    <property type="component" value="Unassembled WGS sequence"/>
</dbReference>
<evidence type="ECO:0000313" key="3">
    <source>
        <dbReference type="Proteomes" id="UP000030671"/>
    </source>
</evidence>
<dbReference type="EMBL" id="KI925459">
    <property type="protein sequence ID" value="ETW81071.1"/>
    <property type="molecule type" value="Genomic_DNA"/>
</dbReference>
<evidence type="ECO:0000259" key="1">
    <source>
        <dbReference type="Pfam" id="PF12770"/>
    </source>
</evidence>
<keyword evidence="3" id="KW-1185">Reference proteome</keyword>
<dbReference type="eggNOG" id="KOG4626">
    <property type="taxonomic scope" value="Eukaryota"/>
</dbReference>
<reference evidence="2 3" key="1">
    <citation type="journal article" date="2012" name="New Phytol.">
        <title>Insight into trade-off between wood decay and parasitism from the genome of a fungal forest pathogen.</title>
        <authorList>
            <person name="Olson A."/>
            <person name="Aerts A."/>
            <person name="Asiegbu F."/>
            <person name="Belbahri L."/>
            <person name="Bouzid O."/>
            <person name="Broberg A."/>
            <person name="Canback B."/>
            <person name="Coutinho P.M."/>
            <person name="Cullen D."/>
            <person name="Dalman K."/>
            <person name="Deflorio G."/>
            <person name="van Diepen L.T."/>
            <person name="Dunand C."/>
            <person name="Duplessis S."/>
            <person name="Durling M."/>
            <person name="Gonthier P."/>
            <person name="Grimwood J."/>
            <person name="Fossdal C.G."/>
            <person name="Hansson D."/>
            <person name="Henrissat B."/>
            <person name="Hietala A."/>
            <person name="Himmelstrand K."/>
            <person name="Hoffmeister D."/>
            <person name="Hogberg N."/>
            <person name="James T.Y."/>
            <person name="Karlsson M."/>
            <person name="Kohler A."/>
            <person name="Kues U."/>
            <person name="Lee Y.H."/>
            <person name="Lin Y.C."/>
            <person name="Lind M."/>
            <person name="Lindquist E."/>
            <person name="Lombard V."/>
            <person name="Lucas S."/>
            <person name="Lunden K."/>
            <person name="Morin E."/>
            <person name="Murat C."/>
            <person name="Park J."/>
            <person name="Raffaello T."/>
            <person name="Rouze P."/>
            <person name="Salamov A."/>
            <person name="Schmutz J."/>
            <person name="Solheim H."/>
            <person name="Stahlberg J."/>
            <person name="Velez H."/>
            <person name="de Vries R.P."/>
            <person name="Wiebenga A."/>
            <person name="Woodward S."/>
            <person name="Yakovlev I."/>
            <person name="Garbelotto M."/>
            <person name="Martin F."/>
            <person name="Grigoriev I.V."/>
            <person name="Stenlid J."/>
        </authorList>
    </citation>
    <scope>NUCLEOTIDE SEQUENCE [LARGE SCALE GENOMIC DNA]</scope>
    <source>
        <strain evidence="2 3">TC 32-1</strain>
    </source>
</reference>
<evidence type="ECO:0000313" key="2">
    <source>
        <dbReference type="EMBL" id="ETW81071.1"/>
    </source>
</evidence>
<dbReference type="AlphaFoldDB" id="W4K7L7"/>
<organism evidence="2 3">
    <name type="scientific">Heterobasidion irregulare (strain TC 32-1)</name>
    <dbReference type="NCBI Taxonomy" id="747525"/>
    <lineage>
        <taxon>Eukaryota</taxon>
        <taxon>Fungi</taxon>
        <taxon>Dikarya</taxon>
        <taxon>Basidiomycota</taxon>
        <taxon>Agaricomycotina</taxon>
        <taxon>Agaricomycetes</taxon>
        <taxon>Russulales</taxon>
        <taxon>Bondarzewiaceae</taxon>
        <taxon>Heterobasidion</taxon>
        <taxon>Heterobasidion annosum species complex</taxon>
    </lineage>
</organism>